<comment type="caution">
    <text evidence="6">The sequence shown here is derived from an EMBL/GenBank/DDBJ whole genome shotgun (WGS) entry which is preliminary data.</text>
</comment>
<evidence type="ECO:0000259" key="5">
    <source>
        <dbReference type="PROSITE" id="PS50887"/>
    </source>
</evidence>
<feature type="domain" description="GGDEF" evidence="5">
    <location>
        <begin position="190"/>
        <end position="328"/>
    </location>
</feature>
<dbReference type="SMART" id="SM00267">
    <property type="entry name" value="GGDEF"/>
    <property type="match status" value="1"/>
</dbReference>
<dbReference type="Pfam" id="PF00072">
    <property type="entry name" value="Response_reg"/>
    <property type="match status" value="1"/>
</dbReference>
<dbReference type="FunFam" id="3.30.70.270:FF:000001">
    <property type="entry name" value="Diguanylate cyclase domain protein"/>
    <property type="match status" value="1"/>
</dbReference>
<organism evidence="6">
    <name type="scientific">Desulfurivibrio alkaliphilus</name>
    <dbReference type="NCBI Taxonomy" id="427923"/>
    <lineage>
        <taxon>Bacteria</taxon>
        <taxon>Pseudomonadati</taxon>
        <taxon>Thermodesulfobacteriota</taxon>
        <taxon>Desulfobulbia</taxon>
        <taxon>Desulfobulbales</taxon>
        <taxon>Desulfobulbaceae</taxon>
        <taxon>Desulfurivibrio</taxon>
    </lineage>
</organism>
<evidence type="ECO:0000313" key="6">
    <source>
        <dbReference type="EMBL" id="HET98010.1"/>
    </source>
</evidence>
<dbReference type="SMART" id="SM00448">
    <property type="entry name" value="REC"/>
    <property type="match status" value="1"/>
</dbReference>
<dbReference type="SUPFAM" id="SSF52172">
    <property type="entry name" value="CheY-like"/>
    <property type="match status" value="1"/>
</dbReference>
<sequence>MGKGSILIVDDAPESRILLRRMLAGCGYGAIHEADGAAAVFAFFGLDADGGGEPLSHLDLDLILLDIVMPGLDGIEVCRRLKGVEALRDIPIIMVTAANADENLRTVFEIGAMDYLQKPVKKVELCVRVKSALRLKEEMDRRLALTRELEQANQRLRHMAMVDGLTGIANRRCFDEFLNREWRRCQRDGWSIAVCLADIDFFKLYNDIYGHLQGDDVLKQVAALFQQVVNRPGDLVARFGGEEFVFVLSGADAEGAGKIAQRAMDMLAEAAIPHLHSPVGEHLTVCFGVSATVPRPGTYPRLLLDCADKALYDAKKIRGNRMVTLLPSVDDSR</sequence>
<proteinExistence type="predicted"/>
<dbReference type="Gene3D" id="3.40.50.2300">
    <property type="match status" value="1"/>
</dbReference>
<dbReference type="GO" id="GO:0000160">
    <property type="term" value="P:phosphorelay signal transduction system"/>
    <property type="evidence" value="ECO:0007669"/>
    <property type="project" value="InterPro"/>
</dbReference>
<keyword evidence="3" id="KW-0597">Phosphoprotein</keyword>
<dbReference type="PANTHER" id="PTHR45138:SF9">
    <property type="entry name" value="DIGUANYLATE CYCLASE DGCM-RELATED"/>
    <property type="match status" value="1"/>
</dbReference>
<dbReference type="GO" id="GO:0043709">
    <property type="term" value="P:cell adhesion involved in single-species biofilm formation"/>
    <property type="evidence" value="ECO:0007669"/>
    <property type="project" value="TreeGrafter"/>
</dbReference>
<dbReference type="InterPro" id="IPR000160">
    <property type="entry name" value="GGDEF_dom"/>
</dbReference>
<dbReference type="InterPro" id="IPR050469">
    <property type="entry name" value="Diguanylate_Cyclase"/>
</dbReference>
<dbReference type="PROSITE" id="PS50110">
    <property type="entry name" value="RESPONSE_REGULATORY"/>
    <property type="match status" value="1"/>
</dbReference>
<dbReference type="InterPro" id="IPR011006">
    <property type="entry name" value="CheY-like_superfamily"/>
</dbReference>
<dbReference type="InterPro" id="IPR043128">
    <property type="entry name" value="Rev_trsase/Diguanyl_cyclase"/>
</dbReference>
<dbReference type="Proteomes" id="UP000885986">
    <property type="component" value="Unassembled WGS sequence"/>
</dbReference>
<dbReference type="InterPro" id="IPR001789">
    <property type="entry name" value="Sig_transdc_resp-reg_receiver"/>
</dbReference>
<evidence type="ECO:0000256" key="3">
    <source>
        <dbReference type="PROSITE-ProRule" id="PRU00169"/>
    </source>
</evidence>
<dbReference type="EC" id="2.7.7.65" evidence="1"/>
<dbReference type="AlphaFoldDB" id="A0A7C2XH14"/>
<protein>
    <recommendedName>
        <fullName evidence="1">diguanylate cyclase</fullName>
        <ecNumber evidence="1">2.7.7.65</ecNumber>
    </recommendedName>
</protein>
<dbReference type="Gene3D" id="3.30.70.270">
    <property type="match status" value="1"/>
</dbReference>
<feature type="modified residue" description="4-aspartylphosphate" evidence="3">
    <location>
        <position position="66"/>
    </location>
</feature>
<reference evidence="6" key="1">
    <citation type="journal article" date="2020" name="mSystems">
        <title>Genome- and Community-Level Interaction Insights into Carbon Utilization and Element Cycling Functions of Hydrothermarchaeota in Hydrothermal Sediment.</title>
        <authorList>
            <person name="Zhou Z."/>
            <person name="Liu Y."/>
            <person name="Xu W."/>
            <person name="Pan J."/>
            <person name="Luo Z.H."/>
            <person name="Li M."/>
        </authorList>
    </citation>
    <scope>NUCLEOTIDE SEQUENCE [LARGE SCALE GENOMIC DNA]</scope>
    <source>
        <strain evidence="6">SpSt-1224</strain>
    </source>
</reference>
<dbReference type="SUPFAM" id="SSF55073">
    <property type="entry name" value="Nucleotide cyclase"/>
    <property type="match status" value="1"/>
</dbReference>
<feature type="domain" description="Response regulatory" evidence="4">
    <location>
        <begin position="5"/>
        <end position="133"/>
    </location>
</feature>
<dbReference type="CDD" id="cd01949">
    <property type="entry name" value="GGDEF"/>
    <property type="match status" value="1"/>
</dbReference>
<dbReference type="EMBL" id="DSDS01000111">
    <property type="protein sequence ID" value="HET98010.1"/>
    <property type="molecule type" value="Genomic_DNA"/>
</dbReference>
<dbReference type="NCBIfam" id="TIGR00254">
    <property type="entry name" value="GGDEF"/>
    <property type="match status" value="1"/>
</dbReference>
<dbReference type="InterPro" id="IPR029787">
    <property type="entry name" value="Nucleotide_cyclase"/>
</dbReference>
<accession>A0A7C2XH14</accession>
<evidence type="ECO:0000256" key="1">
    <source>
        <dbReference type="ARBA" id="ARBA00012528"/>
    </source>
</evidence>
<comment type="catalytic activity">
    <reaction evidence="2">
        <text>2 GTP = 3',3'-c-di-GMP + 2 diphosphate</text>
        <dbReference type="Rhea" id="RHEA:24898"/>
        <dbReference type="ChEBI" id="CHEBI:33019"/>
        <dbReference type="ChEBI" id="CHEBI:37565"/>
        <dbReference type="ChEBI" id="CHEBI:58805"/>
        <dbReference type="EC" id="2.7.7.65"/>
    </reaction>
</comment>
<evidence type="ECO:0000259" key="4">
    <source>
        <dbReference type="PROSITE" id="PS50110"/>
    </source>
</evidence>
<dbReference type="PANTHER" id="PTHR45138">
    <property type="entry name" value="REGULATORY COMPONENTS OF SENSORY TRANSDUCTION SYSTEM"/>
    <property type="match status" value="1"/>
</dbReference>
<evidence type="ECO:0000256" key="2">
    <source>
        <dbReference type="ARBA" id="ARBA00034247"/>
    </source>
</evidence>
<dbReference type="Pfam" id="PF00990">
    <property type="entry name" value="GGDEF"/>
    <property type="match status" value="1"/>
</dbReference>
<gene>
    <name evidence="6" type="ORF">ENN98_04845</name>
</gene>
<dbReference type="GO" id="GO:0005886">
    <property type="term" value="C:plasma membrane"/>
    <property type="evidence" value="ECO:0007669"/>
    <property type="project" value="TreeGrafter"/>
</dbReference>
<dbReference type="GO" id="GO:0052621">
    <property type="term" value="F:diguanylate cyclase activity"/>
    <property type="evidence" value="ECO:0007669"/>
    <property type="project" value="UniProtKB-EC"/>
</dbReference>
<dbReference type="PROSITE" id="PS50887">
    <property type="entry name" value="GGDEF"/>
    <property type="match status" value="1"/>
</dbReference>
<name>A0A7C2XH14_9BACT</name>
<dbReference type="GO" id="GO:1902201">
    <property type="term" value="P:negative regulation of bacterial-type flagellum-dependent cell motility"/>
    <property type="evidence" value="ECO:0007669"/>
    <property type="project" value="TreeGrafter"/>
</dbReference>